<sequence>MSPESTLSVGSRLSQSLASNLPNSVHCAFSFFLVTKAPTFRFANY</sequence>
<protein>
    <submittedName>
        <fullName evidence="1">Uncharacterized protein</fullName>
    </submittedName>
</protein>
<organism evidence="1">
    <name type="scientific">Anguilla anguilla</name>
    <name type="common">European freshwater eel</name>
    <name type="synonym">Muraena anguilla</name>
    <dbReference type="NCBI Taxonomy" id="7936"/>
    <lineage>
        <taxon>Eukaryota</taxon>
        <taxon>Metazoa</taxon>
        <taxon>Chordata</taxon>
        <taxon>Craniata</taxon>
        <taxon>Vertebrata</taxon>
        <taxon>Euteleostomi</taxon>
        <taxon>Actinopterygii</taxon>
        <taxon>Neopterygii</taxon>
        <taxon>Teleostei</taxon>
        <taxon>Anguilliformes</taxon>
        <taxon>Anguillidae</taxon>
        <taxon>Anguilla</taxon>
    </lineage>
</organism>
<reference evidence="1" key="1">
    <citation type="submission" date="2014-11" db="EMBL/GenBank/DDBJ databases">
        <authorList>
            <person name="Amaro Gonzalez C."/>
        </authorList>
    </citation>
    <scope>NUCLEOTIDE SEQUENCE</scope>
</reference>
<accession>A0A0E9U206</accession>
<dbReference type="AlphaFoldDB" id="A0A0E9U206"/>
<name>A0A0E9U206_ANGAN</name>
<reference evidence="1" key="2">
    <citation type="journal article" date="2015" name="Fish Shellfish Immunol.">
        <title>Early steps in the European eel (Anguilla anguilla)-Vibrio vulnificus interaction in the gills: Role of the RtxA13 toxin.</title>
        <authorList>
            <person name="Callol A."/>
            <person name="Pajuelo D."/>
            <person name="Ebbesson L."/>
            <person name="Teles M."/>
            <person name="MacKenzie S."/>
            <person name="Amaro C."/>
        </authorList>
    </citation>
    <scope>NUCLEOTIDE SEQUENCE</scope>
</reference>
<proteinExistence type="predicted"/>
<evidence type="ECO:0000313" key="1">
    <source>
        <dbReference type="EMBL" id="JAH59934.1"/>
    </source>
</evidence>
<dbReference type="EMBL" id="GBXM01048643">
    <property type="protein sequence ID" value="JAH59934.1"/>
    <property type="molecule type" value="Transcribed_RNA"/>
</dbReference>